<proteinExistence type="predicted"/>
<reference evidence="2 3" key="1">
    <citation type="submission" date="2024-06" db="EMBL/GenBank/DDBJ databases">
        <title>Genomic Encyclopedia of Type Strains, Phase V (KMG-V): Genome sequencing to study the core and pangenomes of soil and plant-associated prokaryotes.</title>
        <authorList>
            <person name="Whitman W."/>
        </authorList>
    </citation>
    <scope>NUCLEOTIDE SEQUENCE [LARGE SCALE GENOMIC DNA]</scope>
    <source>
        <strain evidence="2 3">NE40</strain>
    </source>
</reference>
<gene>
    <name evidence="2" type="ORF">V5J35_003692</name>
</gene>
<dbReference type="InterPro" id="IPR009715">
    <property type="entry name" value="RtcR"/>
</dbReference>
<protein>
    <submittedName>
        <fullName evidence="2">Sigma54-dependent transcription regulator</fullName>
    </submittedName>
</protein>
<dbReference type="Proteomes" id="UP001549366">
    <property type="component" value="Unassembled WGS sequence"/>
</dbReference>
<accession>A0ABV2SL66</accession>
<feature type="domain" description="Regulator of RNA terminal phosphate cyclase" evidence="1">
    <location>
        <begin position="2"/>
        <end position="163"/>
    </location>
</feature>
<keyword evidence="3" id="KW-1185">Reference proteome</keyword>
<sequence>MISILGTTKDVKGGKKATRWTHWRPTVSVVMHEAFPVDRMELIYHPQHLAKALIVAEYIRIASPDTEVALIEAVWENPWDFAEIYHWFYEFARHYPVNTDEESYYLNITTGTHVSQICMFLMSEAHLLPAQILQVSPVTQSGDKAKGSLHSIDLDLARYESWQSATLKNPVLVRIF</sequence>
<dbReference type="RefSeq" id="WP_354008580.1">
    <property type="nucleotide sequence ID" value="NZ_JBEWTA010000001.1"/>
</dbReference>
<organism evidence="2 3">
    <name type="scientific">Endozoicomonas lisbonensis</name>
    <dbReference type="NCBI Taxonomy" id="3120522"/>
    <lineage>
        <taxon>Bacteria</taxon>
        <taxon>Pseudomonadati</taxon>
        <taxon>Pseudomonadota</taxon>
        <taxon>Gammaproteobacteria</taxon>
        <taxon>Oceanospirillales</taxon>
        <taxon>Endozoicomonadaceae</taxon>
        <taxon>Endozoicomonas</taxon>
    </lineage>
</organism>
<comment type="caution">
    <text evidence="2">The sequence shown here is derived from an EMBL/GenBank/DDBJ whole genome shotgun (WGS) entry which is preliminary data.</text>
</comment>
<evidence type="ECO:0000313" key="3">
    <source>
        <dbReference type="Proteomes" id="UP001549366"/>
    </source>
</evidence>
<evidence type="ECO:0000259" key="1">
    <source>
        <dbReference type="Pfam" id="PF06956"/>
    </source>
</evidence>
<dbReference type="EMBL" id="JBEWTB010000002">
    <property type="protein sequence ID" value="MET4758500.1"/>
    <property type="molecule type" value="Genomic_DNA"/>
</dbReference>
<evidence type="ECO:0000313" key="2">
    <source>
        <dbReference type="EMBL" id="MET4758500.1"/>
    </source>
</evidence>
<dbReference type="Pfam" id="PF06956">
    <property type="entry name" value="RtcR"/>
    <property type="match status" value="1"/>
</dbReference>
<name>A0ABV2SL66_9GAMM</name>